<dbReference type="Pfam" id="PF01494">
    <property type="entry name" value="FAD_binding_3"/>
    <property type="match status" value="1"/>
</dbReference>
<dbReference type="Pfam" id="PF21274">
    <property type="entry name" value="Rng_hyd_C"/>
    <property type="match status" value="1"/>
</dbReference>
<dbReference type="InterPro" id="IPR002938">
    <property type="entry name" value="FAD-bd"/>
</dbReference>
<feature type="domain" description="FAD-binding" evidence="4">
    <location>
        <begin position="5"/>
        <end position="353"/>
    </location>
</feature>
<evidence type="ECO:0000313" key="5">
    <source>
        <dbReference type="EMBL" id="AYM54367.1"/>
    </source>
</evidence>
<dbReference type="EMBL" id="MH908921">
    <property type="protein sequence ID" value="AYM54367.1"/>
    <property type="molecule type" value="Genomic_DNA"/>
</dbReference>
<comment type="cofactor">
    <cofactor evidence="1">
        <name>FAD</name>
        <dbReference type="ChEBI" id="CHEBI:57692"/>
    </cofactor>
</comment>
<accession>A0A3S5GYE7</accession>
<dbReference type="PANTHER" id="PTHR43004:SF19">
    <property type="entry name" value="BINDING MONOOXYGENASE, PUTATIVE (JCVI)-RELATED"/>
    <property type="match status" value="1"/>
</dbReference>
<dbReference type="PROSITE" id="PS51257">
    <property type="entry name" value="PROKAR_LIPOPROTEIN"/>
    <property type="match status" value="1"/>
</dbReference>
<evidence type="ECO:0000259" key="4">
    <source>
        <dbReference type="Pfam" id="PF01494"/>
    </source>
</evidence>
<dbReference type="GO" id="GO:0016709">
    <property type="term" value="F:oxidoreductase activity, acting on paired donors, with incorporation or reduction of molecular oxygen, NAD(P)H as one donor, and incorporation of one atom of oxygen"/>
    <property type="evidence" value="ECO:0007669"/>
    <property type="project" value="UniProtKB-ARBA"/>
</dbReference>
<reference evidence="5" key="1">
    <citation type="journal article" date="2018" name="J. Ind. Microbiol. Biotechnol.">
        <title>Genome mining reveals uncommon alkylpyrones as type III PKS products from myxobacteria.</title>
        <authorList>
            <person name="Hug J.J."/>
            <person name="Panter F."/>
            <person name="Krug D."/>
            <person name="Muller R."/>
        </authorList>
    </citation>
    <scope>NUCLEOTIDE SEQUENCE</scope>
    <source>
        <strain evidence="5">So ce1128</strain>
    </source>
</reference>
<dbReference type="PRINTS" id="PR00420">
    <property type="entry name" value="RNGMNOXGNASE"/>
</dbReference>
<evidence type="ECO:0000256" key="1">
    <source>
        <dbReference type="ARBA" id="ARBA00001974"/>
    </source>
</evidence>
<dbReference type="Gene3D" id="3.30.70.2450">
    <property type="match status" value="1"/>
</dbReference>
<dbReference type="GO" id="GO:0071949">
    <property type="term" value="F:FAD binding"/>
    <property type="evidence" value="ECO:0007669"/>
    <property type="project" value="InterPro"/>
</dbReference>
<organism evidence="5">
    <name type="scientific">Sorangium cellulosum</name>
    <name type="common">Polyangium cellulosum</name>
    <dbReference type="NCBI Taxonomy" id="56"/>
    <lineage>
        <taxon>Bacteria</taxon>
        <taxon>Pseudomonadati</taxon>
        <taxon>Myxococcota</taxon>
        <taxon>Polyangia</taxon>
        <taxon>Polyangiales</taxon>
        <taxon>Polyangiaceae</taxon>
        <taxon>Sorangium</taxon>
    </lineage>
</organism>
<sequence>MDHRFDVIIAGAGPVGLFLACELGLAGVSVLVLERDATAASPWKAPGLGLRGLNTAAVEAFYRRGLLDGLFEPGERPSTFEKTSSFQYAGTFAGILLDANKLTPAEWAYKLPGPSLLPGGTDLARVESVLAARAAELGVTIERGTAVTGLVQDDDGVTVTAGTASFRAAWLVGCDGGRSTVRKSAGFDFVGTDATFTGYVFLGELDNPAKLSPGFHRTPHGLFIVGDVGQVYVTDFDGAAFDRSQPITREHLEGVLRRVSGIDVKIEKLHVASSFTDRSKQATTYRHGRVLLAGDSAHIHSPLGAQGLNTGIGDAINLGWKLAAVVHGSAPTGLLDTYTEERHPIAAAVLEWSRAQVVTLQPNLHGAAIGKMVQELLQTNDGTSAAVARIWGLSQRYDLGDAHPLVGMSAPDFELADGTRLGARLQRGRGLLLDFADDAGLAELARGWASRVDHACTGAKNTLGLRALLIRPDGVVAWTDASSKSLDEALARWF</sequence>
<dbReference type="Gene3D" id="3.40.30.120">
    <property type="match status" value="1"/>
</dbReference>
<keyword evidence="3" id="KW-0274">FAD</keyword>
<evidence type="ECO:0000256" key="3">
    <source>
        <dbReference type="ARBA" id="ARBA00022827"/>
    </source>
</evidence>
<name>A0A3S5GYE7_SORCE</name>
<dbReference type="AlphaFoldDB" id="A0A3S5GYE7"/>
<dbReference type="PANTHER" id="PTHR43004">
    <property type="entry name" value="TRK SYSTEM POTASSIUM UPTAKE PROTEIN"/>
    <property type="match status" value="1"/>
</dbReference>
<dbReference type="InterPro" id="IPR036188">
    <property type="entry name" value="FAD/NAD-bd_sf"/>
</dbReference>
<proteinExistence type="predicted"/>
<protein>
    <submittedName>
        <fullName evidence="5">FAD-dependent oxidoreductase</fullName>
    </submittedName>
</protein>
<evidence type="ECO:0000256" key="2">
    <source>
        <dbReference type="ARBA" id="ARBA00022630"/>
    </source>
</evidence>
<keyword evidence="2" id="KW-0285">Flavoprotein</keyword>
<dbReference type="SUPFAM" id="SSF51905">
    <property type="entry name" value="FAD/NAD(P)-binding domain"/>
    <property type="match status" value="1"/>
</dbReference>
<dbReference type="Gene3D" id="3.50.50.60">
    <property type="entry name" value="FAD/NAD(P)-binding domain"/>
    <property type="match status" value="2"/>
</dbReference>
<dbReference type="InterPro" id="IPR050641">
    <property type="entry name" value="RIFMO-like"/>
</dbReference>